<reference evidence="4 5" key="1">
    <citation type="submission" date="2016-09" db="EMBL/GenBank/DDBJ databases">
        <title>The complete genome sequences of Rhizobium gallicum, symbiovars gallicum and phaseoli, symbionts associated to common bean (Phaseolus vulgaris).</title>
        <authorList>
            <person name="Bustos P."/>
            <person name="Santamaria R.I."/>
            <person name="Perez-Carrascal O.M."/>
            <person name="Juarez S."/>
            <person name="Lozano L."/>
            <person name="Martinez-Flores I."/>
            <person name="Martinez-Romero E."/>
            <person name="Cevallos M."/>
            <person name="Romero D."/>
            <person name="Davila G."/>
            <person name="Gonzalez V."/>
        </authorList>
    </citation>
    <scope>NUCLEOTIDE SEQUENCE [LARGE SCALE GENOMIC DNA]</scope>
    <source>
        <strain evidence="4 5">8C-3</strain>
    </source>
</reference>
<dbReference type="Gene3D" id="3.30.360.10">
    <property type="entry name" value="Dihydrodipicolinate Reductase, domain 2"/>
    <property type="match status" value="1"/>
</dbReference>
<dbReference type="PANTHER" id="PTHR43818">
    <property type="entry name" value="BCDNA.GH03377"/>
    <property type="match status" value="1"/>
</dbReference>
<dbReference type="EMBL" id="CP017241">
    <property type="protein sequence ID" value="APO74509.1"/>
    <property type="molecule type" value="Genomic_DNA"/>
</dbReference>
<dbReference type="Pfam" id="PF01408">
    <property type="entry name" value="GFO_IDH_MocA"/>
    <property type="match status" value="1"/>
</dbReference>
<dbReference type="GO" id="GO:0033712">
    <property type="term" value="F:1,5-anhydro-D-fructose reductase (1,5-anhydro-D-mannitol-forming) activity"/>
    <property type="evidence" value="ECO:0007669"/>
    <property type="project" value="UniProtKB-EC"/>
</dbReference>
<dbReference type="GO" id="GO:0000166">
    <property type="term" value="F:nucleotide binding"/>
    <property type="evidence" value="ECO:0007669"/>
    <property type="project" value="InterPro"/>
</dbReference>
<dbReference type="Pfam" id="PF22725">
    <property type="entry name" value="GFO_IDH_MocA_C3"/>
    <property type="match status" value="1"/>
</dbReference>
<dbReference type="InterPro" id="IPR000683">
    <property type="entry name" value="Gfo/Idh/MocA-like_OxRdtase_N"/>
</dbReference>
<organism evidence="4 5">
    <name type="scientific">Rhizobium etli 8C-3</name>
    <dbReference type="NCBI Taxonomy" id="538025"/>
    <lineage>
        <taxon>Bacteria</taxon>
        <taxon>Pseudomonadati</taxon>
        <taxon>Pseudomonadota</taxon>
        <taxon>Alphaproteobacteria</taxon>
        <taxon>Hyphomicrobiales</taxon>
        <taxon>Rhizobiaceae</taxon>
        <taxon>Rhizobium/Agrobacterium group</taxon>
        <taxon>Rhizobium</taxon>
    </lineage>
</organism>
<evidence type="ECO:0000259" key="2">
    <source>
        <dbReference type="Pfam" id="PF01408"/>
    </source>
</evidence>
<evidence type="ECO:0000313" key="4">
    <source>
        <dbReference type="EMBL" id="APO74509.1"/>
    </source>
</evidence>
<proteinExistence type="predicted"/>
<dbReference type="Proteomes" id="UP000185109">
    <property type="component" value="Chromosome"/>
</dbReference>
<name>A0A1L5P2X4_RHIET</name>
<dbReference type="InterPro" id="IPR055170">
    <property type="entry name" value="GFO_IDH_MocA-like_dom"/>
</dbReference>
<dbReference type="PANTHER" id="PTHR43818:SF11">
    <property type="entry name" value="BCDNA.GH03377"/>
    <property type="match status" value="1"/>
</dbReference>
<dbReference type="SUPFAM" id="SSF51735">
    <property type="entry name" value="NAD(P)-binding Rossmann-fold domains"/>
    <property type="match status" value="1"/>
</dbReference>
<dbReference type="EC" id="1.1.1.292" evidence="4"/>
<dbReference type="AlphaFoldDB" id="A0A1L5P2X4"/>
<sequence>MTVGWGLIGASTIAREWVIDAIRAADGKILSVMSSHFERARKYAAENGIENSTTDLNDLLSNADIDAVYISTTNELHRDQAVAAARAGKHILCEKPLAMSVQDAKAMADAAASAGVVLATNHHLRNSAAHTAIREAVAAGKIGRPLSARVFHAGYLPMHLQGWRLDNPSAGGGAILDLTVHDVDALRYVLGRNPTEVVAFAQSGGMTREGLEDAVMGVIRFEDGVIAQFHDGFSTKFVETGLEVHGTEGSLVGRNVMTQRPVGTVVLRTADGDKNLPVDGSNLYEGVVRTFHAAMNEGSPSATAEDGIWSLATALAVKRAVATGAAVKVETGLKRT</sequence>
<evidence type="ECO:0000259" key="3">
    <source>
        <dbReference type="Pfam" id="PF22725"/>
    </source>
</evidence>
<feature type="domain" description="GFO/IDH/MocA-like oxidoreductase" evidence="3">
    <location>
        <begin position="131"/>
        <end position="252"/>
    </location>
</feature>
<evidence type="ECO:0000256" key="1">
    <source>
        <dbReference type="ARBA" id="ARBA00023002"/>
    </source>
</evidence>
<dbReference type="SUPFAM" id="SSF55347">
    <property type="entry name" value="Glyceraldehyde-3-phosphate dehydrogenase-like, C-terminal domain"/>
    <property type="match status" value="1"/>
</dbReference>
<dbReference type="Gene3D" id="3.40.50.720">
    <property type="entry name" value="NAD(P)-binding Rossmann-like Domain"/>
    <property type="match status" value="1"/>
</dbReference>
<dbReference type="InterPro" id="IPR036291">
    <property type="entry name" value="NAD(P)-bd_dom_sf"/>
</dbReference>
<dbReference type="RefSeq" id="WP_074061007.1">
    <property type="nucleotide sequence ID" value="NZ_CP017241.1"/>
</dbReference>
<feature type="domain" description="Gfo/Idh/MocA-like oxidoreductase N-terminal" evidence="2">
    <location>
        <begin position="4"/>
        <end position="122"/>
    </location>
</feature>
<keyword evidence="1 4" id="KW-0560">Oxidoreductase</keyword>
<protein>
    <submittedName>
        <fullName evidence="4">1,5-anhydro-D-fructose reductase</fullName>
        <ecNumber evidence="4">1.1.1.292</ecNumber>
    </submittedName>
</protein>
<accession>A0A1L5P2X4</accession>
<gene>
    <name evidence="4" type="primary">afr</name>
    <name evidence="4" type="ORF">AM571_CH01685</name>
</gene>
<dbReference type="InterPro" id="IPR050463">
    <property type="entry name" value="Gfo/Idh/MocA_oxidrdct_glycsds"/>
</dbReference>
<evidence type="ECO:0000313" key="5">
    <source>
        <dbReference type="Proteomes" id="UP000185109"/>
    </source>
</evidence>